<comment type="caution">
    <text evidence="1">The sequence shown here is derived from an EMBL/GenBank/DDBJ whole genome shotgun (WGS) entry which is preliminary data.</text>
</comment>
<evidence type="ECO:0008006" key="3">
    <source>
        <dbReference type="Google" id="ProtNLM"/>
    </source>
</evidence>
<gene>
    <name evidence="1" type="ORF">VNI00_001361</name>
</gene>
<dbReference type="EMBL" id="JAYKXP010000003">
    <property type="protein sequence ID" value="KAK7060595.1"/>
    <property type="molecule type" value="Genomic_DNA"/>
</dbReference>
<dbReference type="Proteomes" id="UP001383192">
    <property type="component" value="Unassembled WGS sequence"/>
</dbReference>
<name>A0AAW0E828_9AGAR</name>
<sequence>MAHLEIVLVSNFEKQDPPELTGVEGLTRVWAGNQIEDPNYGYYVLEWIGWEARKVLIPSGISTLTLLSPATDINNVFDDAPVSEFAFATLRDPFAREAWLKCLETTLGGMKMTKGAIAGVNGTAKDNDQQYVFVIGWESLDDHKAALSAPYAQDIYNETVRLTEFNAKHARLRRLTL</sequence>
<proteinExistence type="predicted"/>
<keyword evidence="2" id="KW-1185">Reference proteome</keyword>
<reference evidence="1 2" key="1">
    <citation type="submission" date="2024-01" db="EMBL/GenBank/DDBJ databases">
        <title>A draft genome for a cacao thread blight-causing isolate of Paramarasmius palmivorus.</title>
        <authorList>
            <person name="Baruah I.K."/>
            <person name="Bukari Y."/>
            <person name="Amoako-Attah I."/>
            <person name="Meinhardt L.W."/>
            <person name="Bailey B.A."/>
            <person name="Cohen S.P."/>
        </authorList>
    </citation>
    <scope>NUCLEOTIDE SEQUENCE [LARGE SCALE GENOMIC DNA]</scope>
    <source>
        <strain evidence="1 2">GH-12</strain>
    </source>
</reference>
<accession>A0AAW0E828</accession>
<protein>
    <recommendedName>
        <fullName evidence="3">ABM domain-containing protein</fullName>
    </recommendedName>
</protein>
<organism evidence="1 2">
    <name type="scientific">Paramarasmius palmivorus</name>
    <dbReference type="NCBI Taxonomy" id="297713"/>
    <lineage>
        <taxon>Eukaryota</taxon>
        <taxon>Fungi</taxon>
        <taxon>Dikarya</taxon>
        <taxon>Basidiomycota</taxon>
        <taxon>Agaricomycotina</taxon>
        <taxon>Agaricomycetes</taxon>
        <taxon>Agaricomycetidae</taxon>
        <taxon>Agaricales</taxon>
        <taxon>Marasmiineae</taxon>
        <taxon>Marasmiaceae</taxon>
        <taxon>Paramarasmius</taxon>
    </lineage>
</organism>
<evidence type="ECO:0000313" key="2">
    <source>
        <dbReference type="Proteomes" id="UP001383192"/>
    </source>
</evidence>
<dbReference type="AlphaFoldDB" id="A0AAW0E828"/>
<evidence type="ECO:0000313" key="1">
    <source>
        <dbReference type="EMBL" id="KAK7060595.1"/>
    </source>
</evidence>
<dbReference type="Gene3D" id="3.30.70.100">
    <property type="match status" value="1"/>
</dbReference>